<dbReference type="Proteomes" id="UP001159364">
    <property type="component" value="Linkage Group LG06"/>
</dbReference>
<comment type="caution">
    <text evidence="1">The sequence shown here is derived from an EMBL/GenBank/DDBJ whole genome shotgun (WGS) entry which is preliminary data.</text>
</comment>
<reference evidence="1 2" key="1">
    <citation type="submission" date="2021-09" db="EMBL/GenBank/DDBJ databases">
        <title>Genomic insights and catalytic innovation underlie evolution of tropane alkaloids biosynthesis.</title>
        <authorList>
            <person name="Wang Y.-J."/>
            <person name="Tian T."/>
            <person name="Huang J.-P."/>
            <person name="Huang S.-X."/>
        </authorList>
    </citation>
    <scope>NUCLEOTIDE SEQUENCE [LARGE SCALE GENOMIC DNA]</scope>
    <source>
        <strain evidence="1">KIB-2018</strain>
        <tissue evidence="1">Leaf</tissue>
    </source>
</reference>
<dbReference type="PANTHER" id="PTHR45657:SF5">
    <property type="entry name" value="PHOSPHATIDYLINOSITOL_PHOSPHATIDYLCHOLINE TRANSFER PROTEIN SFH6"/>
    <property type="match status" value="1"/>
</dbReference>
<sequence>MEDFNFNELDEVRKYYPQAYHGVDKDGRPIYIERLGKMDPNKLLQGLKNFTKSARELVMRLQKIDGDNYPETSSAMISVNCLSFSVVAAPELIREVA</sequence>
<evidence type="ECO:0000313" key="2">
    <source>
        <dbReference type="Proteomes" id="UP001159364"/>
    </source>
</evidence>
<dbReference type="EMBL" id="JAIWQS010000006">
    <property type="protein sequence ID" value="KAJ8762200.1"/>
    <property type="molecule type" value="Genomic_DNA"/>
</dbReference>
<name>A0AAV8T7H4_9ROSI</name>
<dbReference type="InterPro" id="IPR051026">
    <property type="entry name" value="PI/PC_transfer"/>
</dbReference>
<keyword evidence="2" id="KW-1185">Reference proteome</keyword>
<dbReference type="PANTHER" id="PTHR45657">
    <property type="entry name" value="CRAL-TRIO DOMAIN-CONTAINING PROTEIN YKL091C-RELATED"/>
    <property type="match status" value="1"/>
</dbReference>
<dbReference type="Gene3D" id="3.40.525.10">
    <property type="entry name" value="CRAL-TRIO lipid binding domain"/>
    <property type="match status" value="1"/>
</dbReference>
<dbReference type="AlphaFoldDB" id="A0AAV8T7H4"/>
<dbReference type="SUPFAM" id="SSF52087">
    <property type="entry name" value="CRAL/TRIO domain"/>
    <property type="match status" value="1"/>
</dbReference>
<accession>A0AAV8T7H4</accession>
<gene>
    <name evidence="1" type="ORF">K2173_007356</name>
</gene>
<evidence type="ECO:0000313" key="1">
    <source>
        <dbReference type="EMBL" id="KAJ8762200.1"/>
    </source>
</evidence>
<protein>
    <submittedName>
        <fullName evidence="1">Uncharacterized protein</fullName>
    </submittedName>
</protein>
<organism evidence="1 2">
    <name type="scientific">Erythroxylum novogranatense</name>
    <dbReference type="NCBI Taxonomy" id="1862640"/>
    <lineage>
        <taxon>Eukaryota</taxon>
        <taxon>Viridiplantae</taxon>
        <taxon>Streptophyta</taxon>
        <taxon>Embryophyta</taxon>
        <taxon>Tracheophyta</taxon>
        <taxon>Spermatophyta</taxon>
        <taxon>Magnoliopsida</taxon>
        <taxon>eudicotyledons</taxon>
        <taxon>Gunneridae</taxon>
        <taxon>Pentapetalae</taxon>
        <taxon>rosids</taxon>
        <taxon>fabids</taxon>
        <taxon>Malpighiales</taxon>
        <taxon>Erythroxylaceae</taxon>
        <taxon>Erythroxylum</taxon>
    </lineage>
</organism>
<dbReference type="InterPro" id="IPR036865">
    <property type="entry name" value="CRAL-TRIO_dom_sf"/>
</dbReference>
<proteinExistence type="predicted"/>